<dbReference type="SMART" id="SM00364">
    <property type="entry name" value="LRR_BAC"/>
    <property type="match status" value="4"/>
</dbReference>
<dbReference type="STRING" id="137246.A0A401TWJ4"/>
<dbReference type="AlphaFoldDB" id="A0A401TWJ4"/>
<dbReference type="SMART" id="SM00369">
    <property type="entry name" value="LRR_TYP"/>
    <property type="match status" value="5"/>
</dbReference>
<dbReference type="Gene3D" id="3.80.10.10">
    <property type="entry name" value="Ribonuclease Inhibitor"/>
    <property type="match status" value="1"/>
</dbReference>
<organism evidence="3 4">
    <name type="scientific">Chiloscyllium punctatum</name>
    <name type="common">Brownbanded bambooshark</name>
    <name type="synonym">Hemiscyllium punctatum</name>
    <dbReference type="NCBI Taxonomy" id="137246"/>
    <lineage>
        <taxon>Eukaryota</taxon>
        <taxon>Metazoa</taxon>
        <taxon>Chordata</taxon>
        <taxon>Craniata</taxon>
        <taxon>Vertebrata</taxon>
        <taxon>Chondrichthyes</taxon>
        <taxon>Elasmobranchii</taxon>
        <taxon>Galeomorphii</taxon>
        <taxon>Galeoidea</taxon>
        <taxon>Orectolobiformes</taxon>
        <taxon>Hemiscylliidae</taxon>
        <taxon>Chiloscyllium</taxon>
    </lineage>
</organism>
<name>A0A401TWJ4_CHIPU</name>
<dbReference type="PANTHER" id="PTHR48051">
    <property type="match status" value="1"/>
</dbReference>
<sequence length="196" mass="20967">MVMSGGAAWPEVRLAVSERRRELVLRGPELEARVRAGGVDPGLFELPLLQHLELGAALSELPEAVCGLQGLRSLVLRGNRLKELPEQLGLLSELRSLDVSGNRLQCVPASLGLLTQLRGLNLSGNLLQELPRGLSRCSGLTHLELSHNRLQELPGDILEKPLPLLTSLTAAGNCIHSLGPGISRLPALRVSDGGGW</sequence>
<proteinExistence type="predicted"/>
<evidence type="ECO:0000256" key="2">
    <source>
        <dbReference type="ARBA" id="ARBA00022737"/>
    </source>
</evidence>
<evidence type="ECO:0000313" key="4">
    <source>
        <dbReference type="Proteomes" id="UP000287033"/>
    </source>
</evidence>
<gene>
    <name evidence="3" type="ORF">chiPu_0031310</name>
</gene>
<keyword evidence="1" id="KW-0433">Leucine-rich repeat</keyword>
<protein>
    <submittedName>
        <fullName evidence="3">Uncharacterized protein</fullName>
    </submittedName>
</protein>
<dbReference type="InterPro" id="IPR050216">
    <property type="entry name" value="LRR_domain-containing"/>
</dbReference>
<dbReference type="GO" id="GO:0005737">
    <property type="term" value="C:cytoplasm"/>
    <property type="evidence" value="ECO:0007669"/>
    <property type="project" value="TreeGrafter"/>
</dbReference>
<accession>A0A401TWJ4</accession>
<dbReference type="InterPro" id="IPR001611">
    <property type="entry name" value="Leu-rich_rpt"/>
</dbReference>
<dbReference type="OrthoDB" id="8400687at2759"/>
<keyword evidence="2" id="KW-0677">Repeat</keyword>
<evidence type="ECO:0000256" key="1">
    <source>
        <dbReference type="ARBA" id="ARBA00022614"/>
    </source>
</evidence>
<dbReference type="Pfam" id="PF13855">
    <property type="entry name" value="LRR_8"/>
    <property type="match status" value="1"/>
</dbReference>
<comment type="caution">
    <text evidence="3">The sequence shown here is derived from an EMBL/GenBank/DDBJ whole genome shotgun (WGS) entry which is preliminary data.</text>
</comment>
<dbReference type="PROSITE" id="PS51450">
    <property type="entry name" value="LRR"/>
    <property type="match status" value="4"/>
</dbReference>
<dbReference type="OMA" id="FEHIPEC"/>
<dbReference type="SUPFAM" id="SSF52058">
    <property type="entry name" value="L domain-like"/>
    <property type="match status" value="1"/>
</dbReference>
<feature type="non-terminal residue" evidence="3">
    <location>
        <position position="196"/>
    </location>
</feature>
<dbReference type="Proteomes" id="UP000287033">
    <property type="component" value="Unassembled WGS sequence"/>
</dbReference>
<keyword evidence="4" id="KW-1185">Reference proteome</keyword>
<evidence type="ECO:0000313" key="3">
    <source>
        <dbReference type="EMBL" id="GCC47014.1"/>
    </source>
</evidence>
<dbReference type="InterPro" id="IPR032675">
    <property type="entry name" value="LRR_dom_sf"/>
</dbReference>
<dbReference type="InterPro" id="IPR003591">
    <property type="entry name" value="Leu-rich_rpt_typical-subtyp"/>
</dbReference>
<dbReference type="PANTHER" id="PTHR48051:SF1">
    <property type="entry name" value="RAS SUPPRESSOR PROTEIN 1"/>
    <property type="match status" value="1"/>
</dbReference>
<dbReference type="EMBL" id="BEZZ01206695">
    <property type="protein sequence ID" value="GCC47014.1"/>
    <property type="molecule type" value="Genomic_DNA"/>
</dbReference>
<reference evidence="3 4" key="1">
    <citation type="journal article" date="2018" name="Nat. Ecol. Evol.">
        <title>Shark genomes provide insights into elasmobranch evolution and the origin of vertebrates.</title>
        <authorList>
            <person name="Hara Y"/>
            <person name="Yamaguchi K"/>
            <person name="Onimaru K"/>
            <person name="Kadota M"/>
            <person name="Koyanagi M"/>
            <person name="Keeley SD"/>
            <person name="Tatsumi K"/>
            <person name="Tanaka K"/>
            <person name="Motone F"/>
            <person name="Kageyama Y"/>
            <person name="Nozu R"/>
            <person name="Adachi N"/>
            <person name="Nishimura O"/>
            <person name="Nakagawa R"/>
            <person name="Tanegashima C"/>
            <person name="Kiyatake I"/>
            <person name="Matsumoto R"/>
            <person name="Murakumo K"/>
            <person name="Nishida K"/>
            <person name="Terakita A"/>
            <person name="Kuratani S"/>
            <person name="Sato K"/>
            <person name="Hyodo S Kuraku.S."/>
        </authorList>
    </citation>
    <scope>NUCLEOTIDE SEQUENCE [LARGE SCALE GENOMIC DNA]</scope>
</reference>